<keyword evidence="5 7" id="KW-1133">Transmembrane helix</keyword>
<keyword evidence="4 7" id="KW-0812">Transmembrane</keyword>
<organism evidence="8">
    <name type="scientific">mine drainage metagenome</name>
    <dbReference type="NCBI Taxonomy" id="410659"/>
    <lineage>
        <taxon>unclassified sequences</taxon>
        <taxon>metagenomes</taxon>
        <taxon>ecological metagenomes</taxon>
    </lineage>
</organism>
<sequence length="139" mass="14835">MRRDSLSAIGGFPAIADQLADDYRLGELTRRLGLTTVLSHVVVETSVDERSFRQLVQHETRWLRTIRAVRPGGYAASAVTFSLPVAVLGCALAGAGAGAVILLSATAAARVMLHLMVYAPEPALGGNRRRLWALPASDL</sequence>
<accession>T0YN72</accession>
<evidence type="ECO:0000256" key="7">
    <source>
        <dbReference type="SAM" id="Phobius"/>
    </source>
</evidence>
<keyword evidence="6 7" id="KW-0472">Membrane</keyword>
<name>T0YN72_9ZZZZ</name>
<feature type="transmembrane region" description="Helical" evidence="7">
    <location>
        <begin position="74"/>
        <end position="94"/>
    </location>
</feature>
<dbReference type="GO" id="GO:0016020">
    <property type="term" value="C:membrane"/>
    <property type="evidence" value="ECO:0007669"/>
    <property type="project" value="UniProtKB-SubCell"/>
</dbReference>
<dbReference type="InterPro" id="IPR025993">
    <property type="entry name" value="Ceramide_glucosylTrfase"/>
</dbReference>
<comment type="subcellular location">
    <subcellularLocation>
        <location evidence="1">Membrane</location>
        <topology evidence="1">Multi-pass membrane protein</topology>
    </subcellularLocation>
</comment>
<evidence type="ECO:0000256" key="6">
    <source>
        <dbReference type="ARBA" id="ARBA00023136"/>
    </source>
</evidence>
<protein>
    <submittedName>
        <fullName evidence="8">Hopanoid biosynthesis associated glycosyl transferase protein HpnI</fullName>
    </submittedName>
</protein>
<evidence type="ECO:0000256" key="4">
    <source>
        <dbReference type="ARBA" id="ARBA00022692"/>
    </source>
</evidence>
<dbReference type="EMBL" id="AUZZ01008650">
    <property type="protein sequence ID" value="EQD36896.1"/>
    <property type="molecule type" value="Genomic_DNA"/>
</dbReference>
<dbReference type="AlphaFoldDB" id="T0YN72"/>
<evidence type="ECO:0000256" key="5">
    <source>
        <dbReference type="ARBA" id="ARBA00022989"/>
    </source>
</evidence>
<reference evidence="8" key="2">
    <citation type="journal article" date="2014" name="ISME J.">
        <title>Microbial stratification in low pH oxic and suboxic macroscopic growths along an acid mine drainage.</title>
        <authorList>
            <person name="Mendez-Garcia C."/>
            <person name="Mesa V."/>
            <person name="Sprenger R.R."/>
            <person name="Richter M."/>
            <person name="Diez M.S."/>
            <person name="Solano J."/>
            <person name="Bargiela R."/>
            <person name="Golyshina O.V."/>
            <person name="Manteca A."/>
            <person name="Ramos J.L."/>
            <person name="Gallego J.R."/>
            <person name="Llorente I."/>
            <person name="Martins Dos Santos V.A."/>
            <person name="Jensen O.N."/>
            <person name="Pelaez A.I."/>
            <person name="Sanchez J."/>
            <person name="Ferrer M."/>
        </authorList>
    </citation>
    <scope>NUCLEOTIDE SEQUENCE</scope>
</reference>
<dbReference type="GO" id="GO:0016757">
    <property type="term" value="F:glycosyltransferase activity"/>
    <property type="evidence" value="ECO:0007669"/>
    <property type="project" value="UniProtKB-KW"/>
</dbReference>
<evidence type="ECO:0000256" key="3">
    <source>
        <dbReference type="ARBA" id="ARBA00022679"/>
    </source>
</evidence>
<evidence type="ECO:0000256" key="2">
    <source>
        <dbReference type="ARBA" id="ARBA00022676"/>
    </source>
</evidence>
<reference evidence="8" key="1">
    <citation type="submission" date="2013-08" db="EMBL/GenBank/DDBJ databases">
        <authorList>
            <person name="Mendez C."/>
            <person name="Richter M."/>
            <person name="Ferrer M."/>
            <person name="Sanchez J."/>
        </authorList>
    </citation>
    <scope>NUCLEOTIDE SEQUENCE</scope>
</reference>
<keyword evidence="3 8" id="KW-0808">Transferase</keyword>
<evidence type="ECO:0000256" key="1">
    <source>
        <dbReference type="ARBA" id="ARBA00004141"/>
    </source>
</evidence>
<dbReference type="Pfam" id="PF13506">
    <property type="entry name" value="Glyco_transf_21"/>
    <property type="match status" value="1"/>
</dbReference>
<comment type="caution">
    <text evidence="8">The sequence shown here is derived from an EMBL/GenBank/DDBJ whole genome shotgun (WGS) entry which is preliminary data.</text>
</comment>
<evidence type="ECO:0000313" key="8">
    <source>
        <dbReference type="EMBL" id="EQD36896.1"/>
    </source>
</evidence>
<keyword evidence="2" id="KW-0328">Glycosyltransferase</keyword>
<gene>
    <name evidence="8" type="ORF">B2A_11983</name>
</gene>
<proteinExistence type="predicted"/>
<feature type="non-terminal residue" evidence="8">
    <location>
        <position position="139"/>
    </location>
</feature>